<dbReference type="GO" id="GO:0005524">
    <property type="term" value="F:ATP binding"/>
    <property type="evidence" value="ECO:0007669"/>
    <property type="project" value="InterPro"/>
</dbReference>
<protein>
    <submittedName>
        <fullName evidence="3">Uncharacterized protein</fullName>
    </submittedName>
</protein>
<evidence type="ECO:0000313" key="3">
    <source>
        <dbReference type="EMBL" id="OAI26054.1"/>
    </source>
</evidence>
<accession>A0A291IQA1</accession>
<dbReference type="InterPro" id="IPR022532">
    <property type="entry name" value="DUF3696"/>
</dbReference>
<dbReference type="Pfam" id="PF12476">
    <property type="entry name" value="DUF3696"/>
    <property type="match status" value="1"/>
</dbReference>
<dbReference type="InterPro" id="IPR051396">
    <property type="entry name" value="Bact_Antivir_Def_Nuclease"/>
</dbReference>
<dbReference type="PANTHER" id="PTHR43581:SF2">
    <property type="entry name" value="EXCINUCLEASE ATPASE SUBUNIT"/>
    <property type="match status" value="1"/>
</dbReference>
<dbReference type="InterPro" id="IPR027417">
    <property type="entry name" value="P-loop_NTPase"/>
</dbReference>
<evidence type="ECO:0000313" key="4">
    <source>
        <dbReference type="Proteomes" id="UP000077734"/>
    </source>
</evidence>
<organism evidence="3 4">
    <name type="scientific">Methylomonas koyamae</name>
    <dbReference type="NCBI Taxonomy" id="702114"/>
    <lineage>
        <taxon>Bacteria</taxon>
        <taxon>Pseudomonadati</taxon>
        <taxon>Pseudomonadota</taxon>
        <taxon>Gammaproteobacteria</taxon>
        <taxon>Methylococcales</taxon>
        <taxon>Methylococcaceae</taxon>
        <taxon>Methylomonas</taxon>
    </lineage>
</organism>
<dbReference type="Gene3D" id="3.40.50.300">
    <property type="entry name" value="P-loop containing nucleotide triphosphate hydrolases"/>
    <property type="match status" value="2"/>
</dbReference>
<dbReference type="GO" id="GO:0016887">
    <property type="term" value="F:ATP hydrolysis activity"/>
    <property type="evidence" value="ECO:0007669"/>
    <property type="project" value="InterPro"/>
</dbReference>
<dbReference type="AlphaFoldDB" id="A0A291IQA1"/>
<evidence type="ECO:0000259" key="1">
    <source>
        <dbReference type="Pfam" id="PF12476"/>
    </source>
</evidence>
<keyword evidence="4" id="KW-1185">Reference proteome</keyword>
<sequence length="363" mass="40199">MIREFKLRGFKMFAEASFEMAPLTILAGMNGAGKTSVIHALLLIEETRRRGDKIVPLNGPFGLELGAFEDILNWNSQDTVHIDLKDDSDTFYSWELAGNASSLYAEIQKHPSQLPPIFDEGERMFQYLCAERYGPRNILGSAALPPELLEVGFRGEYSAQVLYSLGSLAIAEPRRCPGFGEDDAPLLKFETERWLSRIARPVQIDTESISIRTVTALRFRVPNGEWVRPPNMGFGVTYALPVVLAGLTAGNGGLLIVENPEAHLHPAGQSQMGYFLATMASAGVQVVVETHSDHVLNGIRRAIGEHGVLTKDQAIIHFFDVDGTDPQTLRFTETGGIASWPRGFFDQYQLDVAALTRVRRPRQ</sequence>
<feature type="domain" description="ATPase AAA-type core" evidence="2">
    <location>
        <begin position="215"/>
        <end position="297"/>
    </location>
</feature>
<reference evidence="3 4" key="1">
    <citation type="submission" date="2016-03" db="EMBL/GenBank/DDBJ databases">
        <authorList>
            <person name="Heylen K."/>
            <person name="De Vos P."/>
            <person name="Vekeman B."/>
        </authorList>
    </citation>
    <scope>NUCLEOTIDE SEQUENCE [LARGE SCALE GENOMIC DNA]</scope>
    <source>
        <strain evidence="3 4">R-49807</strain>
    </source>
</reference>
<dbReference type="EMBL" id="LUUL01000075">
    <property type="protein sequence ID" value="OAI26054.1"/>
    <property type="molecule type" value="Genomic_DNA"/>
</dbReference>
<dbReference type="Proteomes" id="UP000077734">
    <property type="component" value="Unassembled WGS sequence"/>
</dbReference>
<feature type="domain" description="DUF3696" evidence="1">
    <location>
        <begin position="310"/>
        <end position="355"/>
    </location>
</feature>
<dbReference type="PANTHER" id="PTHR43581">
    <property type="entry name" value="ATP/GTP PHOSPHATASE"/>
    <property type="match status" value="1"/>
</dbReference>
<proteinExistence type="predicted"/>
<dbReference type="InterPro" id="IPR003959">
    <property type="entry name" value="ATPase_AAA_core"/>
</dbReference>
<dbReference type="InterPro" id="IPR014592">
    <property type="entry name" value="P-loop_UCP034888"/>
</dbReference>
<comment type="caution">
    <text evidence="3">The sequence shown here is derived from an EMBL/GenBank/DDBJ whole genome shotgun (WGS) entry which is preliminary data.</text>
</comment>
<dbReference type="KEGG" id="mko:MKLM6_4268"/>
<dbReference type="SUPFAM" id="SSF52540">
    <property type="entry name" value="P-loop containing nucleoside triphosphate hydrolases"/>
    <property type="match status" value="1"/>
</dbReference>
<dbReference type="Pfam" id="PF13304">
    <property type="entry name" value="AAA_21"/>
    <property type="match status" value="1"/>
</dbReference>
<dbReference type="RefSeq" id="WP_064027220.1">
    <property type="nucleotide sequence ID" value="NZ_CP023669.1"/>
</dbReference>
<dbReference type="PIRSF" id="PIRSF034888">
    <property type="entry name" value="P-loop_UCP034888"/>
    <property type="match status" value="1"/>
</dbReference>
<gene>
    <name evidence="3" type="ORF">A1356_12005</name>
</gene>
<evidence type="ECO:0000259" key="2">
    <source>
        <dbReference type="Pfam" id="PF13304"/>
    </source>
</evidence>
<name>A0A291IQA1_9GAMM</name>